<dbReference type="Proteomes" id="UP000663844">
    <property type="component" value="Unassembled WGS sequence"/>
</dbReference>
<evidence type="ECO:0000313" key="8">
    <source>
        <dbReference type="EMBL" id="CAF0960979.1"/>
    </source>
</evidence>
<comment type="catalytic activity">
    <reaction evidence="3">
        <text>RX + glutathione = an S-substituted glutathione + a halide anion + H(+)</text>
        <dbReference type="Rhea" id="RHEA:16437"/>
        <dbReference type="ChEBI" id="CHEBI:15378"/>
        <dbReference type="ChEBI" id="CHEBI:16042"/>
        <dbReference type="ChEBI" id="CHEBI:17792"/>
        <dbReference type="ChEBI" id="CHEBI:57925"/>
        <dbReference type="ChEBI" id="CHEBI:90779"/>
        <dbReference type="EC" id="2.5.1.18"/>
    </reaction>
</comment>
<reference evidence="7" key="1">
    <citation type="submission" date="2021-02" db="EMBL/GenBank/DDBJ databases">
        <authorList>
            <person name="Nowell W R."/>
        </authorList>
    </citation>
    <scope>NUCLEOTIDE SEQUENCE</scope>
</reference>
<dbReference type="Proteomes" id="UP000663860">
    <property type="component" value="Unassembled WGS sequence"/>
</dbReference>
<dbReference type="Proteomes" id="UP000663845">
    <property type="component" value="Unassembled WGS sequence"/>
</dbReference>
<evidence type="ECO:0000256" key="3">
    <source>
        <dbReference type="ARBA" id="ARBA00047960"/>
    </source>
</evidence>
<sequence length="205" mass="23944">MSIYKLHYFNFRGRGELSRLVFAAAGQTFEDIRYERNEWPSNKTKMPLGQMPVLEFNGTQLPQSITVARFLAKQFQLAGKDNLEQAKVDAVVDTIADLIVKYSPARWEPDETKKKELLKKFFAEDLDKHLQDLDVLRKLYGDGGPFFVGNHLTLADLYFYNTGQNLLQMDENSLNNYPWLKQNREEVEKQPKIAEYIKNRPEMPY</sequence>
<evidence type="ECO:0000259" key="5">
    <source>
        <dbReference type="PROSITE" id="PS50404"/>
    </source>
</evidence>
<dbReference type="InterPro" id="IPR036282">
    <property type="entry name" value="Glutathione-S-Trfase_C_sf"/>
</dbReference>
<dbReference type="InterPro" id="IPR004045">
    <property type="entry name" value="Glutathione_S-Trfase_N"/>
</dbReference>
<dbReference type="EMBL" id="CAJOAY010001539">
    <property type="protein sequence ID" value="CAF3856126.1"/>
    <property type="molecule type" value="Genomic_DNA"/>
</dbReference>
<dbReference type="InterPro" id="IPR040079">
    <property type="entry name" value="Glutathione_S-Trfase"/>
</dbReference>
<evidence type="ECO:0000259" key="6">
    <source>
        <dbReference type="PROSITE" id="PS50405"/>
    </source>
</evidence>
<evidence type="ECO:0000256" key="2">
    <source>
        <dbReference type="ARBA" id="ARBA00022679"/>
    </source>
</evidence>
<dbReference type="EMBL" id="CAJNOG010000248">
    <property type="protein sequence ID" value="CAF1114095.1"/>
    <property type="molecule type" value="Genomic_DNA"/>
</dbReference>
<dbReference type="Gene3D" id="3.40.30.10">
    <property type="entry name" value="Glutaredoxin"/>
    <property type="match status" value="1"/>
</dbReference>
<dbReference type="Pfam" id="PF14497">
    <property type="entry name" value="GST_C_3"/>
    <property type="match status" value="1"/>
</dbReference>
<evidence type="ECO:0000313" key="9">
    <source>
        <dbReference type="EMBL" id="CAF1114095.1"/>
    </source>
</evidence>
<feature type="domain" description="GST N-terminal" evidence="5">
    <location>
        <begin position="2"/>
        <end position="79"/>
    </location>
</feature>
<dbReference type="FunFam" id="1.20.1050.10:FF:000030">
    <property type="entry name" value="Glutathione S-transferase S1"/>
    <property type="match status" value="1"/>
</dbReference>
<dbReference type="AlphaFoldDB" id="A0A813ZBM1"/>
<dbReference type="Proteomes" id="UP000663868">
    <property type="component" value="Unassembled WGS sequence"/>
</dbReference>
<evidence type="ECO:0000256" key="4">
    <source>
        <dbReference type="ARBA" id="ARBA00049616"/>
    </source>
</evidence>
<dbReference type="Pfam" id="PF02798">
    <property type="entry name" value="GST_N"/>
    <property type="match status" value="1"/>
</dbReference>
<dbReference type="EMBL" id="CAJNOE010000135">
    <property type="protein sequence ID" value="CAF0960979.1"/>
    <property type="molecule type" value="Genomic_DNA"/>
</dbReference>
<keyword evidence="2" id="KW-0808">Transferase</keyword>
<dbReference type="Proteomes" id="UP000663881">
    <property type="component" value="Unassembled WGS sequence"/>
</dbReference>
<dbReference type="InterPro" id="IPR036249">
    <property type="entry name" value="Thioredoxin-like_sf"/>
</dbReference>
<dbReference type="InterPro" id="IPR050213">
    <property type="entry name" value="GST_superfamily"/>
</dbReference>
<evidence type="ECO:0000256" key="1">
    <source>
        <dbReference type="ARBA" id="ARBA00012452"/>
    </source>
</evidence>
<dbReference type="InterPro" id="IPR010987">
    <property type="entry name" value="Glutathione-S-Trfase_C-like"/>
</dbReference>
<dbReference type="EMBL" id="CAJOBB010000592">
    <property type="protein sequence ID" value="CAF3712128.1"/>
    <property type="molecule type" value="Genomic_DNA"/>
</dbReference>
<dbReference type="PANTHER" id="PTHR11571:SF224">
    <property type="entry name" value="HEMATOPOIETIC PROSTAGLANDIN D SYNTHASE"/>
    <property type="match status" value="1"/>
</dbReference>
<proteinExistence type="predicted"/>
<dbReference type="PROSITE" id="PS50404">
    <property type="entry name" value="GST_NTER"/>
    <property type="match status" value="1"/>
</dbReference>
<dbReference type="EMBL" id="CAJNON010000062">
    <property type="protein sequence ID" value="CAF0896320.1"/>
    <property type="molecule type" value="Genomic_DNA"/>
</dbReference>
<dbReference type="FunFam" id="3.40.30.10:FF:000035">
    <property type="entry name" value="hematopoietic prostaglandin D synthase"/>
    <property type="match status" value="1"/>
</dbReference>
<dbReference type="Gene3D" id="1.20.1050.10">
    <property type="match status" value="1"/>
</dbReference>
<accession>A0A813ZBM1</accession>
<evidence type="ECO:0000313" key="11">
    <source>
        <dbReference type="EMBL" id="CAF3712128.1"/>
    </source>
</evidence>
<comment type="caution">
    <text evidence="7">The sequence shown here is derived from an EMBL/GenBank/DDBJ whole genome shotgun (WGS) entry which is preliminary data.</text>
</comment>
<dbReference type="InterPro" id="IPR004046">
    <property type="entry name" value="GST_C"/>
</dbReference>
<name>A0A813ZBM1_9BILA</name>
<dbReference type="SUPFAM" id="SSF52833">
    <property type="entry name" value="Thioredoxin-like"/>
    <property type="match status" value="1"/>
</dbReference>
<dbReference type="OrthoDB" id="414243at2759"/>
<feature type="domain" description="GST C-terminal" evidence="6">
    <location>
        <begin position="81"/>
        <end position="205"/>
    </location>
</feature>
<dbReference type="EC" id="2.5.1.18" evidence="1"/>
<dbReference type="GO" id="GO:0006749">
    <property type="term" value="P:glutathione metabolic process"/>
    <property type="evidence" value="ECO:0007669"/>
    <property type="project" value="TreeGrafter"/>
</dbReference>
<dbReference type="GO" id="GO:0004364">
    <property type="term" value="F:glutathione transferase activity"/>
    <property type="evidence" value="ECO:0007669"/>
    <property type="project" value="UniProtKB-EC"/>
</dbReference>
<protein>
    <recommendedName>
        <fullName evidence="1">glutathione transferase</fullName>
        <ecNumber evidence="1">2.5.1.18</ecNumber>
    </recommendedName>
</protein>
<evidence type="ECO:0000313" key="7">
    <source>
        <dbReference type="EMBL" id="CAF0896320.1"/>
    </source>
</evidence>
<dbReference type="PANTHER" id="PTHR11571">
    <property type="entry name" value="GLUTATHIONE S-TRANSFERASE"/>
    <property type="match status" value="1"/>
</dbReference>
<dbReference type="SFLD" id="SFLDG00363">
    <property type="entry name" value="AMPS_(cytGST):_Alpha-__Mu-__Pi"/>
    <property type="match status" value="1"/>
</dbReference>
<dbReference type="CDD" id="cd03039">
    <property type="entry name" value="GST_N_Sigma_like"/>
    <property type="match status" value="1"/>
</dbReference>
<dbReference type="EMBL" id="CAJOAZ010000390">
    <property type="protein sequence ID" value="CAF3635936.1"/>
    <property type="molecule type" value="Genomic_DNA"/>
</dbReference>
<dbReference type="PROSITE" id="PS50405">
    <property type="entry name" value="GST_CTER"/>
    <property type="match status" value="1"/>
</dbReference>
<dbReference type="SFLD" id="SFLDS00019">
    <property type="entry name" value="Glutathione_Transferase_(cytos"/>
    <property type="match status" value="1"/>
</dbReference>
<comment type="function">
    <text evidence="4">S-crystallins are structural components of squids and octopi eye lens. Contains relatively little if any GST activity.</text>
</comment>
<gene>
    <name evidence="8" type="ORF">IZO911_LOCUS15539</name>
    <name evidence="9" type="ORF">JYZ213_LOCUS22100</name>
    <name evidence="11" type="ORF">KXQ929_LOCUS11811</name>
    <name evidence="12" type="ORF">OKA104_LOCUS21774</name>
    <name evidence="10" type="ORF">OXD698_LOCUS8198</name>
    <name evidence="7" type="ORF">VCS650_LOCUS9056</name>
</gene>
<organism evidence="7 13">
    <name type="scientific">Adineta steineri</name>
    <dbReference type="NCBI Taxonomy" id="433720"/>
    <lineage>
        <taxon>Eukaryota</taxon>
        <taxon>Metazoa</taxon>
        <taxon>Spiralia</taxon>
        <taxon>Gnathifera</taxon>
        <taxon>Rotifera</taxon>
        <taxon>Eurotatoria</taxon>
        <taxon>Bdelloidea</taxon>
        <taxon>Adinetida</taxon>
        <taxon>Adinetidae</taxon>
        <taxon>Adineta</taxon>
    </lineage>
</organism>
<dbReference type="SFLD" id="SFLDG01205">
    <property type="entry name" value="AMPS.1"/>
    <property type="match status" value="1"/>
</dbReference>
<evidence type="ECO:0000313" key="10">
    <source>
        <dbReference type="EMBL" id="CAF3635936.1"/>
    </source>
</evidence>
<dbReference type="CDD" id="cd03192">
    <property type="entry name" value="GST_C_Sigma_like"/>
    <property type="match status" value="1"/>
</dbReference>
<dbReference type="SUPFAM" id="SSF47616">
    <property type="entry name" value="GST C-terminal domain-like"/>
    <property type="match status" value="1"/>
</dbReference>
<evidence type="ECO:0000313" key="12">
    <source>
        <dbReference type="EMBL" id="CAF3856126.1"/>
    </source>
</evidence>
<evidence type="ECO:0000313" key="13">
    <source>
        <dbReference type="Proteomes" id="UP000663891"/>
    </source>
</evidence>
<dbReference type="Proteomes" id="UP000663891">
    <property type="component" value="Unassembled WGS sequence"/>
</dbReference>